<dbReference type="InterPro" id="IPR029063">
    <property type="entry name" value="SAM-dependent_MTases_sf"/>
</dbReference>
<comment type="caution">
    <text evidence="2">The sequence shown here is derived from an EMBL/GenBank/DDBJ whole genome shotgun (WGS) entry which is preliminary data.</text>
</comment>
<dbReference type="Proteomes" id="UP001610446">
    <property type="component" value="Unassembled WGS sequence"/>
</dbReference>
<evidence type="ECO:0000313" key="3">
    <source>
        <dbReference type="Proteomes" id="UP001610446"/>
    </source>
</evidence>
<feature type="compositionally biased region" description="Low complexity" evidence="1">
    <location>
        <begin position="120"/>
        <end position="141"/>
    </location>
</feature>
<keyword evidence="3" id="KW-1185">Reference proteome</keyword>
<organism evidence="2 3">
    <name type="scientific">Aspergillus pseudoustus</name>
    <dbReference type="NCBI Taxonomy" id="1810923"/>
    <lineage>
        <taxon>Eukaryota</taxon>
        <taxon>Fungi</taxon>
        <taxon>Dikarya</taxon>
        <taxon>Ascomycota</taxon>
        <taxon>Pezizomycotina</taxon>
        <taxon>Eurotiomycetes</taxon>
        <taxon>Eurotiomycetidae</taxon>
        <taxon>Eurotiales</taxon>
        <taxon>Aspergillaceae</taxon>
        <taxon>Aspergillus</taxon>
        <taxon>Aspergillus subgen. Nidulantes</taxon>
    </lineage>
</organism>
<protein>
    <recommendedName>
        <fullName evidence="4">Methyltransferase type 11 domain-containing protein</fullName>
    </recommendedName>
</protein>
<accession>A0ABR4INI3</accession>
<dbReference type="Gene3D" id="3.40.50.150">
    <property type="entry name" value="Vaccinia Virus protein VP39"/>
    <property type="match status" value="1"/>
</dbReference>
<gene>
    <name evidence="2" type="ORF">BJY01DRAFT_255061</name>
</gene>
<evidence type="ECO:0000313" key="2">
    <source>
        <dbReference type="EMBL" id="KAL2829336.1"/>
    </source>
</evidence>
<sequence length="420" mass="46888">MAFPFFPESHPSMTVENYTYMRQLWQHQTAIHDGSEDAVEPAGQRPSSSSAGRPSSEQLSLRLRRSGSGSGVQGGRRPSKLARIFIPPKLRRSKSVEDRRDSNDDRYTGDVPCISPPFSSPTTSTATRPGTSTATTISTTTTTAADPARHIFRLYSALLTNPFSLDFELNPLLLNINHPLLSKHHTRRRNLKVLDLGGVEGSVYTRTIAGLPYVAVCQLTQPQLATNFSPYLPFKPKSFDVVTTRTLYKFIANPHRSHTLEAKWWVQQIHRILDKGGNFEFFFFDSHLSHAGPLTRQMEPCLYEEHRLCSCGQTYEACACRTPATADPTAEAMTGAQFLELLAREGFTTEKCTTLMFPFSLLSSVFTQDGQQLKMNQTNSGSGRSEVTPLLVSLIKMIDEECRETQTAWKCIIGSARKNQ</sequence>
<feature type="compositionally biased region" description="Low complexity" evidence="1">
    <location>
        <begin position="42"/>
        <end position="61"/>
    </location>
</feature>
<name>A0ABR4INI3_9EURO</name>
<evidence type="ECO:0000256" key="1">
    <source>
        <dbReference type="SAM" id="MobiDB-lite"/>
    </source>
</evidence>
<dbReference type="SUPFAM" id="SSF53335">
    <property type="entry name" value="S-adenosyl-L-methionine-dependent methyltransferases"/>
    <property type="match status" value="1"/>
</dbReference>
<feature type="compositionally biased region" description="Basic and acidic residues" evidence="1">
    <location>
        <begin position="94"/>
        <end position="108"/>
    </location>
</feature>
<reference evidence="2 3" key="1">
    <citation type="submission" date="2024-07" db="EMBL/GenBank/DDBJ databases">
        <title>Section-level genome sequencing and comparative genomics of Aspergillus sections Usti and Cavernicolus.</title>
        <authorList>
            <consortium name="Lawrence Berkeley National Laboratory"/>
            <person name="Nybo J.L."/>
            <person name="Vesth T.C."/>
            <person name="Theobald S."/>
            <person name="Frisvad J.C."/>
            <person name="Larsen T.O."/>
            <person name="Kjaerboelling I."/>
            <person name="Rothschild-Mancinelli K."/>
            <person name="Lyhne E.K."/>
            <person name="Kogle M.E."/>
            <person name="Barry K."/>
            <person name="Clum A."/>
            <person name="Na H."/>
            <person name="Ledsgaard L."/>
            <person name="Lin J."/>
            <person name="Lipzen A."/>
            <person name="Kuo A."/>
            <person name="Riley R."/>
            <person name="Mondo S."/>
            <person name="Labutti K."/>
            <person name="Haridas S."/>
            <person name="Pangalinan J."/>
            <person name="Salamov A.A."/>
            <person name="Simmons B.A."/>
            <person name="Magnuson J.K."/>
            <person name="Chen J."/>
            <person name="Drula E."/>
            <person name="Henrissat B."/>
            <person name="Wiebenga A."/>
            <person name="Lubbers R.J."/>
            <person name="Gomes A.C."/>
            <person name="Makela M.R."/>
            <person name="Stajich J."/>
            <person name="Grigoriev I.V."/>
            <person name="Mortensen U.H."/>
            <person name="De Vries R.P."/>
            <person name="Baker S.E."/>
            <person name="Andersen M.R."/>
        </authorList>
    </citation>
    <scope>NUCLEOTIDE SEQUENCE [LARGE SCALE GENOMIC DNA]</scope>
    <source>
        <strain evidence="2 3">CBS 123904</strain>
    </source>
</reference>
<proteinExistence type="predicted"/>
<feature type="region of interest" description="Disordered" evidence="1">
    <location>
        <begin position="34"/>
        <end position="141"/>
    </location>
</feature>
<dbReference type="EMBL" id="JBFXLU010000337">
    <property type="protein sequence ID" value="KAL2829336.1"/>
    <property type="molecule type" value="Genomic_DNA"/>
</dbReference>
<evidence type="ECO:0008006" key="4">
    <source>
        <dbReference type="Google" id="ProtNLM"/>
    </source>
</evidence>